<protein>
    <recommendedName>
        <fullName evidence="3">YqfQ-like protein</fullName>
    </recommendedName>
</protein>
<dbReference type="EMBL" id="CP032418">
    <property type="protein sequence ID" value="AYC29597.1"/>
    <property type="molecule type" value="Genomic_DNA"/>
</dbReference>
<dbReference type="Proteomes" id="UP000265725">
    <property type="component" value="Chromosome"/>
</dbReference>
<accession>A0A385YUJ6</accession>
<evidence type="ECO:0008006" key="3">
    <source>
        <dbReference type="Google" id="ProtNLM"/>
    </source>
</evidence>
<proteinExistence type="predicted"/>
<evidence type="ECO:0000313" key="2">
    <source>
        <dbReference type="Proteomes" id="UP000265725"/>
    </source>
</evidence>
<dbReference type="InterPro" id="IPR025571">
    <property type="entry name" value="YqfQ"/>
</dbReference>
<name>A0A385YUJ6_9BACL</name>
<sequence>MITLRYASFYPFSQSTTSLSRNLPPVGRGLNMYGAAAAPSKLDQYMQVADKVLALTQQLSPVVKQVSPMVQNLPALLSMYKGFSNLPDAASSTAANVAQSSVARPKIYSPK</sequence>
<evidence type="ECO:0000313" key="1">
    <source>
        <dbReference type="EMBL" id="AYC29597.1"/>
    </source>
</evidence>
<keyword evidence="2" id="KW-1185">Reference proteome</keyword>
<dbReference type="AlphaFoldDB" id="A0A385YUJ6"/>
<organism evidence="1 2">
    <name type="scientific">Paenisporosarcina cavernae</name>
    <dbReference type="NCBI Taxonomy" id="2320858"/>
    <lineage>
        <taxon>Bacteria</taxon>
        <taxon>Bacillati</taxon>
        <taxon>Bacillota</taxon>
        <taxon>Bacilli</taxon>
        <taxon>Bacillales</taxon>
        <taxon>Caryophanaceae</taxon>
        <taxon>Paenisporosarcina</taxon>
    </lineage>
</organism>
<dbReference type="KEGG" id="paek:D3873_06750"/>
<dbReference type="OrthoDB" id="2860117at2"/>
<reference evidence="2" key="1">
    <citation type="submission" date="2018-09" db="EMBL/GenBank/DDBJ databases">
        <authorList>
            <person name="Zhu H."/>
        </authorList>
    </citation>
    <scope>NUCLEOTIDE SEQUENCE [LARGE SCALE GENOMIC DNA]</scope>
    <source>
        <strain evidence="2">K2R23-3</strain>
    </source>
</reference>
<gene>
    <name evidence="1" type="ORF">D3873_06750</name>
</gene>
<dbReference type="Pfam" id="PF14181">
    <property type="entry name" value="YqfQ"/>
    <property type="match status" value="1"/>
</dbReference>